<name>A0A150GML4_GONPE</name>
<organism evidence="1 2">
    <name type="scientific">Gonium pectorale</name>
    <name type="common">Green alga</name>
    <dbReference type="NCBI Taxonomy" id="33097"/>
    <lineage>
        <taxon>Eukaryota</taxon>
        <taxon>Viridiplantae</taxon>
        <taxon>Chlorophyta</taxon>
        <taxon>core chlorophytes</taxon>
        <taxon>Chlorophyceae</taxon>
        <taxon>CS clade</taxon>
        <taxon>Chlamydomonadales</taxon>
        <taxon>Volvocaceae</taxon>
        <taxon>Gonium</taxon>
    </lineage>
</organism>
<accession>A0A150GML4</accession>
<gene>
    <name evidence="1" type="ORF">GPECTOR_14g247</name>
</gene>
<reference evidence="2" key="1">
    <citation type="journal article" date="2016" name="Nat. Commun.">
        <title>The Gonium pectorale genome demonstrates co-option of cell cycle regulation during the evolution of multicellularity.</title>
        <authorList>
            <person name="Hanschen E.R."/>
            <person name="Marriage T.N."/>
            <person name="Ferris P.J."/>
            <person name="Hamaji T."/>
            <person name="Toyoda A."/>
            <person name="Fujiyama A."/>
            <person name="Neme R."/>
            <person name="Noguchi H."/>
            <person name="Minakuchi Y."/>
            <person name="Suzuki M."/>
            <person name="Kawai-Toyooka H."/>
            <person name="Smith D.R."/>
            <person name="Sparks H."/>
            <person name="Anderson J."/>
            <person name="Bakaric R."/>
            <person name="Luria V."/>
            <person name="Karger A."/>
            <person name="Kirschner M.W."/>
            <person name="Durand P.M."/>
            <person name="Michod R.E."/>
            <person name="Nozaki H."/>
            <person name="Olson B.J."/>
        </authorList>
    </citation>
    <scope>NUCLEOTIDE SEQUENCE [LARGE SCALE GENOMIC DNA]</scope>
    <source>
        <strain evidence="2">NIES-2863</strain>
    </source>
</reference>
<dbReference type="Proteomes" id="UP000075714">
    <property type="component" value="Unassembled WGS sequence"/>
</dbReference>
<dbReference type="EMBL" id="LSYV01000015">
    <property type="protein sequence ID" value="KXZ51005.1"/>
    <property type="molecule type" value="Genomic_DNA"/>
</dbReference>
<protein>
    <submittedName>
        <fullName evidence="1">Uncharacterized protein</fullName>
    </submittedName>
</protein>
<proteinExistence type="predicted"/>
<keyword evidence="2" id="KW-1185">Reference proteome</keyword>
<dbReference type="OrthoDB" id="533259at2759"/>
<comment type="caution">
    <text evidence="1">The sequence shown here is derived from an EMBL/GenBank/DDBJ whole genome shotgun (WGS) entry which is preliminary data.</text>
</comment>
<sequence length="139" mass="14876">MPPLTAIRTASSQPTLFQLQRAGVAAYVIPANGKTSYLSTERAEVNMWKPLQLAIWVAAGGTLVLLDGARAGVEGNTLAPLLDLLLTEAEPPRCKSRVFASEQRLFRRVEAVGAMGALPSSIKVRSSCSHWLSLRTGSS</sequence>
<dbReference type="AlphaFoldDB" id="A0A150GML4"/>
<evidence type="ECO:0000313" key="2">
    <source>
        <dbReference type="Proteomes" id="UP000075714"/>
    </source>
</evidence>
<evidence type="ECO:0000313" key="1">
    <source>
        <dbReference type="EMBL" id="KXZ51005.1"/>
    </source>
</evidence>